<organism evidence="2 3">
    <name type="scientific">Desulforhabdus amnigena</name>
    <dbReference type="NCBI Taxonomy" id="40218"/>
    <lineage>
        <taxon>Bacteria</taxon>
        <taxon>Pseudomonadati</taxon>
        <taxon>Thermodesulfobacteriota</taxon>
        <taxon>Syntrophobacteria</taxon>
        <taxon>Syntrophobacterales</taxon>
        <taxon>Syntrophobacteraceae</taxon>
        <taxon>Desulforhabdus</taxon>
    </lineage>
</organism>
<keyword evidence="3" id="KW-1185">Reference proteome</keyword>
<comment type="caution">
    <text evidence="2">The sequence shown here is derived from an EMBL/GenBank/DDBJ whole genome shotgun (WGS) entry which is preliminary data.</text>
</comment>
<feature type="transmembrane region" description="Helical" evidence="1">
    <location>
        <begin position="97"/>
        <end position="118"/>
    </location>
</feature>
<dbReference type="RefSeq" id="WP_281795450.1">
    <property type="nucleotide sequence ID" value="NZ_BSDR01000001.1"/>
</dbReference>
<keyword evidence="1" id="KW-1133">Transmembrane helix</keyword>
<accession>A0A9W6L8D2</accession>
<keyword evidence="1" id="KW-0812">Transmembrane</keyword>
<sequence>MATDEPEAAELRKSRIEMPTIEKLLNFIQDRDARLGLVLSVFLLFLLIFVWFSNAYGGLSEGAISGLIRAFGVFLLLATSFVIFFKVIDGSILPQIIVWYFTSLLLLTVSAFWVQAVLRTPTPFLIEARCFVDPWSQGCPLGIPMAQKVEVVPLPTGPPQDLTRPDPRNRVYVQFAGALSRPDVTTVSKKLKDNGWNVQGAEQGGERTAQAVGIDQVRYFHKEDEALAKRLAREYNELAKWKGFDQLAVAFVAGHESRVPVGHLEVWTSVD</sequence>
<proteinExistence type="predicted"/>
<feature type="transmembrane region" description="Helical" evidence="1">
    <location>
        <begin position="33"/>
        <end position="52"/>
    </location>
</feature>
<dbReference type="AlphaFoldDB" id="A0A9W6L8D2"/>
<gene>
    <name evidence="2" type="ORF">DAMNIGENAA_29650</name>
</gene>
<protein>
    <submittedName>
        <fullName evidence="2">Uncharacterized protein</fullName>
    </submittedName>
</protein>
<evidence type="ECO:0000313" key="2">
    <source>
        <dbReference type="EMBL" id="GLI35532.1"/>
    </source>
</evidence>
<dbReference type="Proteomes" id="UP001144372">
    <property type="component" value="Unassembled WGS sequence"/>
</dbReference>
<feature type="transmembrane region" description="Helical" evidence="1">
    <location>
        <begin position="64"/>
        <end position="85"/>
    </location>
</feature>
<name>A0A9W6L8D2_9BACT</name>
<reference evidence="2" key="1">
    <citation type="submission" date="2022-12" db="EMBL/GenBank/DDBJ databases">
        <title>Reference genome sequencing for broad-spectrum identification of bacterial and archaeal isolates by mass spectrometry.</title>
        <authorList>
            <person name="Sekiguchi Y."/>
            <person name="Tourlousse D.M."/>
        </authorList>
    </citation>
    <scope>NUCLEOTIDE SEQUENCE</scope>
    <source>
        <strain evidence="2">ASRB1</strain>
    </source>
</reference>
<keyword evidence="1" id="KW-0472">Membrane</keyword>
<evidence type="ECO:0000256" key="1">
    <source>
        <dbReference type="SAM" id="Phobius"/>
    </source>
</evidence>
<dbReference type="EMBL" id="BSDR01000001">
    <property type="protein sequence ID" value="GLI35532.1"/>
    <property type="molecule type" value="Genomic_DNA"/>
</dbReference>
<evidence type="ECO:0000313" key="3">
    <source>
        <dbReference type="Proteomes" id="UP001144372"/>
    </source>
</evidence>